<sequence length="916" mass="104527">MKRTYAIVDLETTGSSFNRGDRIIQFGCTLLQEDKIVQEMNITINPGRKIPAVIEKLTGITNQDVKDAPYFDDVCDFIFNTLEDCIFVAHNVHFDYHFLNSSFSELGRAPLNLRAMDTVELTKILFPTLSSYRLGDLSSLFQLNHSHAHDAASDAHATAELFLLLKEKAVHLPLVTLEKLNILSEFCQMNNSSFFYDCYEEAKEMRLPLGKHVYVKNGIALREKERISEQTAYRQKNVADFMKASQQILQEQGFQNRPDQLRMMGAVSDFMDEPPEENLAIEAAAGIGKTLAYLLPVAFHATPENKVVISTSTLLLQEQILDKEMHQLKRMLPFELLVSSLKSKGNLIHLEKIAKLQLDTLAKKESLVMMSIFVWLTETLTGDINELSQSHTVDLLGQKLTYSSQDAPLTGVWEQDDFYASNNRKAEKASIIVTNHAFLSHHIQDIAFLQSANNMTLLLDEAHQFPRIFQESLKETFELSLLKRRMRRFAMYLRDFREGEEKNRGDNQLLYDLFNFEFAVDQFYQALSDAEELLMESFAADRKGKQGSIYLEREFQAEQRVIKMDKKLKQYVSEVIFSGERCLVNTGALDDPMLGLRGQSLLKETESVKRMLDDFLSDDETIYYVLICTWENDVLSLKIEKNYLRSSEKIRQLLHDSFGKIIYVSSSLRVDGTFAYFKEKVGEPSLRELTYASPYNLAERLKIFVPADISAITSLEDKEAAKQIVQMLQQIVLPLQRKALVLFTSNQLLEDVFSALKSQENRAADGPEILAQGFSGSRRRMHNRFTSAATAVLLGSASYWEGVDFADQAVEILVITRLPFEPPYRPESLAFEDYYAKRRKSAFYAEFLPRAMVRLKQGAGRLVRSENARGVILCLDNRLVHSSYNNNIKNALPENVLIEELPSGEISEKMAAFLKK</sequence>
<dbReference type="GO" id="GO:0003677">
    <property type="term" value="F:DNA binding"/>
    <property type="evidence" value="ECO:0007669"/>
    <property type="project" value="InterPro"/>
</dbReference>
<keyword evidence="7 10" id="KW-0269">Exonuclease</keyword>
<keyword evidence="5 10" id="KW-0547">Nucleotide-binding</keyword>
<keyword evidence="13" id="KW-0347">Helicase</keyword>
<dbReference type="InterPro" id="IPR036397">
    <property type="entry name" value="RNaseH_sf"/>
</dbReference>
<dbReference type="GO" id="GO:0004386">
    <property type="term" value="F:helicase activity"/>
    <property type="evidence" value="ECO:0007669"/>
    <property type="project" value="UniProtKB-KW"/>
</dbReference>
<dbReference type="InterPro" id="IPR006555">
    <property type="entry name" value="ATP-dep_Helicase_C"/>
</dbReference>
<dbReference type="PANTHER" id="PTHR30231">
    <property type="entry name" value="DNA POLYMERASE III SUBUNIT EPSILON"/>
    <property type="match status" value="1"/>
</dbReference>
<accession>A0A143YC59</accession>
<keyword evidence="8 10" id="KW-0067">ATP-binding</keyword>
<reference evidence="13 14" key="1">
    <citation type="submission" date="2016-02" db="EMBL/GenBank/DDBJ databases">
        <authorList>
            <person name="Wen L."/>
            <person name="He K."/>
            <person name="Yang H."/>
        </authorList>
    </citation>
    <scope>NUCLEOTIDE SEQUENCE [LARGE SCALE GENOMIC DNA]</scope>
    <source>
        <strain evidence="13">Trichococcus palustris</strain>
    </source>
</reference>
<keyword evidence="1" id="KW-0808">Transferase</keyword>
<keyword evidence="9" id="KW-0239">DNA-directed DNA polymerase</keyword>
<dbReference type="OrthoDB" id="9803913at2"/>
<evidence type="ECO:0000256" key="2">
    <source>
        <dbReference type="ARBA" id="ARBA00022695"/>
    </source>
</evidence>
<evidence type="ECO:0000313" key="13">
    <source>
        <dbReference type="EMBL" id="CZQ84774.1"/>
    </source>
</evidence>
<dbReference type="Proteomes" id="UP000242754">
    <property type="component" value="Unassembled WGS sequence"/>
</dbReference>
<dbReference type="InterPro" id="IPR006310">
    <property type="entry name" value="DinG"/>
</dbReference>
<evidence type="ECO:0000256" key="6">
    <source>
        <dbReference type="ARBA" id="ARBA00022801"/>
    </source>
</evidence>
<dbReference type="SMART" id="SM00491">
    <property type="entry name" value="HELICc2"/>
    <property type="match status" value="1"/>
</dbReference>
<proteinExistence type="inferred from homology"/>
<dbReference type="GO" id="GO:0016818">
    <property type="term" value="F:hydrolase activity, acting on acid anhydrides, in phosphorus-containing anhydrides"/>
    <property type="evidence" value="ECO:0007669"/>
    <property type="project" value="InterPro"/>
</dbReference>
<feature type="domain" description="Helicase ATP-binding" evidence="12">
    <location>
        <begin position="246"/>
        <end position="507"/>
    </location>
</feature>
<dbReference type="InterPro" id="IPR012337">
    <property type="entry name" value="RNaseH-like_sf"/>
</dbReference>
<dbReference type="InterPro" id="IPR013520">
    <property type="entry name" value="Ribonucl_H"/>
</dbReference>
<evidence type="ECO:0000259" key="12">
    <source>
        <dbReference type="PROSITE" id="PS51193"/>
    </source>
</evidence>
<dbReference type="CDD" id="cd06127">
    <property type="entry name" value="DEDDh"/>
    <property type="match status" value="1"/>
</dbReference>
<dbReference type="GO" id="GO:0008408">
    <property type="term" value="F:3'-5' exonuclease activity"/>
    <property type="evidence" value="ECO:0007669"/>
    <property type="project" value="UniProtKB-UniRule"/>
</dbReference>
<dbReference type="NCBIfam" id="TIGR00573">
    <property type="entry name" value="dnaq"/>
    <property type="match status" value="1"/>
</dbReference>
<dbReference type="EC" id="3.1.-.-" evidence="10 11"/>
<dbReference type="EMBL" id="FJNE01000002">
    <property type="protein sequence ID" value="CZQ84774.1"/>
    <property type="molecule type" value="Genomic_DNA"/>
</dbReference>
<dbReference type="PROSITE" id="PS51193">
    <property type="entry name" value="HELICASE_ATP_BIND_2"/>
    <property type="match status" value="1"/>
</dbReference>
<keyword evidence="2" id="KW-0548">Nucleotidyltransferase</keyword>
<dbReference type="SUPFAM" id="SSF53098">
    <property type="entry name" value="Ribonuclease H-like"/>
    <property type="match status" value="1"/>
</dbReference>
<dbReference type="SMART" id="SM00479">
    <property type="entry name" value="EXOIII"/>
    <property type="match status" value="1"/>
</dbReference>
<evidence type="ECO:0000313" key="14">
    <source>
        <dbReference type="Proteomes" id="UP000242754"/>
    </source>
</evidence>
<organism evidence="13 14">
    <name type="scientific">Trichococcus palustris</name>
    <dbReference type="NCBI Taxonomy" id="140314"/>
    <lineage>
        <taxon>Bacteria</taxon>
        <taxon>Bacillati</taxon>
        <taxon>Bacillota</taxon>
        <taxon>Bacilli</taxon>
        <taxon>Lactobacillales</taxon>
        <taxon>Carnobacteriaceae</taxon>
        <taxon>Trichococcus</taxon>
    </lineage>
</organism>
<feature type="binding site" evidence="10">
    <location>
        <begin position="283"/>
        <end position="290"/>
    </location>
    <ligand>
        <name>ATP</name>
        <dbReference type="ChEBI" id="CHEBI:30616"/>
    </ligand>
</feature>
<dbReference type="SUPFAM" id="SSF52540">
    <property type="entry name" value="P-loop containing nucleoside triphosphate hydrolases"/>
    <property type="match status" value="1"/>
</dbReference>
<dbReference type="GO" id="GO:0005829">
    <property type="term" value="C:cytosol"/>
    <property type="evidence" value="ECO:0007669"/>
    <property type="project" value="TreeGrafter"/>
</dbReference>
<protein>
    <recommendedName>
        <fullName evidence="10 11">3'-5' exonuclease DinG</fullName>
        <ecNumber evidence="10 11">3.1.-.-</ecNumber>
    </recommendedName>
</protein>
<evidence type="ECO:0000256" key="5">
    <source>
        <dbReference type="ARBA" id="ARBA00022741"/>
    </source>
</evidence>
<dbReference type="Gene3D" id="3.30.420.10">
    <property type="entry name" value="Ribonuclease H-like superfamily/Ribonuclease H"/>
    <property type="match status" value="1"/>
</dbReference>
<keyword evidence="14" id="KW-1185">Reference proteome</keyword>
<keyword evidence="3" id="KW-0235">DNA replication</keyword>
<comment type="function">
    <text evidence="10 11">3'-5' exonuclease.</text>
</comment>
<evidence type="ECO:0000256" key="7">
    <source>
        <dbReference type="ARBA" id="ARBA00022839"/>
    </source>
</evidence>
<dbReference type="Pfam" id="PF13307">
    <property type="entry name" value="Helicase_C_2"/>
    <property type="match status" value="1"/>
</dbReference>
<dbReference type="HAMAP" id="MF_02206">
    <property type="entry name" value="DinG_exonucl"/>
    <property type="match status" value="1"/>
</dbReference>
<evidence type="ECO:0000256" key="8">
    <source>
        <dbReference type="ARBA" id="ARBA00022840"/>
    </source>
</evidence>
<name>A0A143YC59_9LACT</name>
<feature type="short sequence motif" description="DEAH box" evidence="10">
    <location>
        <begin position="460"/>
        <end position="463"/>
    </location>
</feature>
<keyword evidence="4 10" id="KW-0540">Nuclease</keyword>
<dbReference type="PANTHER" id="PTHR30231:SF41">
    <property type="entry name" value="DNA POLYMERASE III SUBUNIT EPSILON"/>
    <property type="match status" value="1"/>
</dbReference>
<dbReference type="NCBIfam" id="TIGR01407">
    <property type="entry name" value="dinG_rel"/>
    <property type="match status" value="1"/>
</dbReference>
<dbReference type="Gene3D" id="3.40.50.300">
    <property type="entry name" value="P-loop containing nucleotide triphosphate hydrolases"/>
    <property type="match status" value="2"/>
</dbReference>
<dbReference type="STRING" id="140314.SAMN04488076_10120"/>
<evidence type="ECO:0000256" key="10">
    <source>
        <dbReference type="HAMAP-Rule" id="MF_02206"/>
    </source>
</evidence>
<dbReference type="FunFam" id="3.30.420.10:FF:000045">
    <property type="entry name" value="3'-5' exonuclease DinG"/>
    <property type="match status" value="1"/>
</dbReference>
<dbReference type="InterPro" id="IPR027417">
    <property type="entry name" value="P-loop_NTPase"/>
</dbReference>
<evidence type="ECO:0000256" key="4">
    <source>
        <dbReference type="ARBA" id="ARBA00022722"/>
    </source>
</evidence>
<dbReference type="GO" id="GO:0003887">
    <property type="term" value="F:DNA-directed DNA polymerase activity"/>
    <property type="evidence" value="ECO:0007669"/>
    <property type="project" value="UniProtKB-KW"/>
</dbReference>
<dbReference type="GO" id="GO:0045004">
    <property type="term" value="P:DNA replication proofreading"/>
    <property type="evidence" value="ECO:0007669"/>
    <property type="project" value="TreeGrafter"/>
</dbReference>
<comment type="similarity">
    <text evidence="10 11">Belongs to the helicase family. DinG subfamily. Type 2 sub-subfamily.</text>
</comment>
<evidence type="ECO:0000256" key="1">
    <source>
        <dbReference type="ARBA" id="ARBA00022679"/>
    </source>
</evidence>
<dbReference type="Pfam" id="PF00929">
    <property type="entry name" value="RNase_T"/>
    <property type="match status" value="1"/>
</dbReference>
<dbReference type="RefSeq" id="WP_087031046.1">
    <property type="nucleotide sequence ID" value="NZ_FJNE01000002.1"/>
</dbReference>
<dbReference type="GO" id="GO:0005524">
    <property type="term" value="F:ATP binding"/>
    <property type="evidence" value="ECO:0007669"/>
    <property type="project" value="UniProtKB-UniRule"/>
</dbReference>
<dbReference type="InterPro" id="IPR006054">
    <property type="entry name" value="DnaQ"/>
</dbReference>
<dbReference type="AlphaFoldDB" id="A0A143YC59"/>
<dbReference type="InterPro" id="IPR014013">
    <property type="entry name" value="Helic_SF1/SF2_ATP-bd_DinG/Rad3"/>
</dbReference>
<evidence type="ECO:0000256" key="3">
    <source>
        <dbReference type="ARBA" id="ARBA00022705"/>
    </source>
</evidence>
<evidence type="ECO:0000256" key="9">
    <source>
        <dbReference type="ARBA" id="ARBA00022932"/>
    </source>
</evidence>
<gene>
    <name evidence="10 11" type="primary">dinG</name>
    <name evidence="13" type="ORF">Tpal_536</name>
</gene>
<keyword evidence="6 10" id="KW-0378">Hydrolase</keyword>
<evidence type="ECO:0000256" key="11">
    <source>
        <dbReference type="RuleBase" id="RU364106"/>
    </source>
</evidence>